<dbReference type="AlphaFoldDB" id="A0AA35WQC3"/>
<sequence length="57" mass="6345">MGSFIRTINTQLRPVGSQHGRLDNASASHDSDSQETTQLTQTETHIMHIDLQAKKIV</sequence>
<name>A0AA35WQC3_GEOBA</name>
<proteinExistence type="predicted"/>
<feature type="compositionally biased region" description="Polar residues" evidence="1">
    <location>
        <begin position="1"/>
        <end position="12"/>
    </location>
</feature>
<evidence type="ECO:0000313" key="3">
    <source>
        <dbReference type="Proteomes" id="UP001174909"/>
    </source>
</evidence>
<dbReference type="EMBL" id="CASHTH010002447">
    <property type="protein sequence ID" value="CAI8029933.1"/>
    <property type="molecule type" value="Genomic_DNA"/>
</dbReference>
<feature type="region of interest" description="Disordered" evidence="1">
    <location>
        <begin position="1"/>
        <end position="38"/>
    </location>
</feature>
<evidence type="ECO:0000256" key="1">
    <source>
        <dbReference type="SAM" id="MobiDB-lite"/>
    </source>
</evidence>
<organism evidence="2 3">
    <name type="scientific">Geodia barretti</name>
    <name type="common">Barrett's horny sponge</name>
    <dbReference type="NCBI Taxonomy" id="519541"/>
    <lineage>
        <taxon>Eukaryota</taxon>
        <taxon>Metazoa</taxon>
        <taxon>Porifera</taxon>
        <taxon>Demospongiae</taxon>
        <taxon>Heteroscleromorpha</taxon>
        <taxon>Tetractinellida</taxon>
        <taxon>Astrophorina</taxon>
        <taxon>Geodiidae</taxon>
        <taxon>Geodia</taxon>
    </lineage>
</organism>
<protein>
    <submittedName>
        <fullName evidence="2">Uncharacterized protein</fullName>
    </submittedName>
</protein>
<gene>
    <name evidence="2" type="ORF">GBAR_LOCUS16990</name>
</gene>
<accession>A0AA35WQC3</accession>
<dbReference type="Proteomes" id="UP001174909">
    <property type="component" value="Unassembled WGS sequence"/>
</dbReference>
<comment type="caution">
    <text evidence="2">The sequence shown here is derived from an EMBL/GenBank/DDBJ whole genome shotgun (WGS) entry which is preliminary data.</text>
</comment>
<keyword evidence="3" id="KW-1185">Reference proteome</keyword>
<reference evidence="2" key="1">
    <citation type="submission" date="2023-03" db="EMBL/GenBank/DDBJ databases">
        <authorList>
            <person name="Steffen K."/>
            <person name="Cardenas P."/>
        </authorList>
    </citation>
    <scope>NUCLEOTIDE SEQUENCE</scope>
</reference>
<evidence type="ECO:0000313" key="2">
    <source>
        <dbReference type="EMBL" id="CAI8029933.1"/>
    </source>
</evidence>